<protein>
    <submittedName>
        <fullName evidence="2">MIB2 protein</fullName>
    </submittedName>
</protein>
<dbReference type="PROSITE" id="PS50297">
    <property type="entry name" value="ANK_REP_REGION"/>
    <property type="match status" value="1"/>
</dbReference>
<evidence type="ECO:0000313" key="2">
    <source>
        <dbReference type="EMBL" id="CAE7624446.1"/>
    </source>
</evidence>
<dbReference type="Gene3D" id="1.25.40.20">
    <property type="entry name" value="Ankyrin repeat-containing domain"/>
    <property type="match status" value="1"/>
</dbReference>
<dbReference type="SUPFAM" id="SSF48403">
    <property type="entry name" value="Ankyrin repeat"/>
    <property type="match status" value="1"/>
</dbReference>
<organism evidence="2 3">
    <name type="scientific">Symbiodinium necroappetens</name>
    <dbReference type="NCBI Taxonomy" id="1628268"/>
    <lineage>
        <taxon>Eukaryota</taxon>
        <taxon>Sar</taxon>
        <taxon>Alveolata</taxon>
        <taxon>Dinophyceae</taxon>
        <taxon>Suessiales</taxon>
        <taxon>Symbiodiniaceae</taxon>
        <taxon>Symbiodinium</taxon>
    </lineage>
</organism>
<name>A0A812VKV5_9DINO</name>
<feature type="non-terminal residue" evidence="2">
    <location>
        <position position="76"/>
    </location>
</feature>
<keyword evidence="1" id="KW-0040">ANK repeat</keyword>
<keyword evidence="3" id="KW-1185">Reference proteome</keyword>
<feature type="non-terminal residue" evidence="2">
    <location>
        <position position="1"/>
    </location>
</feature>
<feature type="repeat" description="ANK" evidence="1">
    <location>
        <begin position="21"/>
        <end position="53"/>
    </location>
</feature>
<dbReference type="Pfam" id="PF12796">
    <property type="entry name" value="Ank_2"/>
    <property type="match status" value="1"/>
</dbReference>
<sequence>NCDVMKLLLSARAAVNDSDCRGATALHWAMISNTAKGVRVLCEAGADAELISLPATAPLACTALGSADALRELLVQ</sequence>
<evidence type="ECO:0000256" key="1">
    <source>
        <dbReference type="PROSITE-ProRule" id="PRU00023"/>
    </source>
</evidence>
<gene>
    <name evidence="2" type="primary">MIB2</name>
    <name evidence="2" type="ORF">SNEC2469_LOCUS17638</name>
</gene>
<dbReference type="AlphaFoldDB" id="A0A812VKV5"/>
<evidence type="ECO:0000313" key="3">
    <source>
        <dbReference type="Proteomes" id="UP000601435"/>
    </source>
</evidence>
<dbReference type="OrthoDB" id="6781668at2759"/>
<dbReference type="Proteomes" id="UP000601435">
    <property type="component" value="Unassembled WGS sequence"/>
</dbReference>
<proteinExistence type="predicted"/>
<dbReference type="PROSITE" id="PS50088">
    <property type="entry name" value="ANK_REPEAT"/>
    <property type="match status" value="1"/>
</dbReference>
<accession>A0A812VKV5</accession>
<dbReference type="InterPro" id="IPR036770">
    <property type="entry name" value="Ankyrin_rpt-contain_sf"/>
</dbReference>
<dbReference type="InterPro" id="IPR002110">
    <property type="entry name" value="Ankyrin_rpt"/>
</dbReference>
<dbReference type="EMBL" id="CAJNJA010029315">
    <property type="protein sequence ID" value="CAE7624446.1"/>
    <property type="molecule type" value="Genomic_DNA"/>
</dbReference>
<reference evidence="2" key="1">
    <citation type="submission" date="2021-02" db="EMBL/GenBank/DDBJ databases">
        <authorList>
            <person name="Dougan E. K."/>
            <person name="Rhodes N."/>
            <person name="Thang M."/>
            <person name="Chan C."/>
        </authorList>
    </citation>
    <scope>NUCLEOTIDE SEQUENCE</scope>
</reference>
<comment type="caution">
    <text evidence="2">The sequence shown here is derived from an EMBL/GenBank/DDBJ whole genome shotgun (WGS) entry which is preliminary data.</text>
</comment>